<dbReference type="PANTHER" id="PTHR12928">
    <property type="entry name" value="FRG1 PROTEIN"/>
    <property type="match status" value="1"/>
</dbReference>
<dbReference type="GO" id="GO:0071013">
    <property type="term" value="C:catalytic step 2 spliceosome"/>
    <property type="evidence" value="ECO:0007669"/>
    <property type="project" value="TreeGrafter"/>
</dbReference>
<evidence type="ECO:0008006" key="7">
    <source>
        <dbReference type="Google" id="ProtNLM"/>
    </source>
</evidence>
<protein>
    <recommendedName>
        <fullName evidence="7">FRG1-like family-domain-containing protein</fullName>
    </recommendedName>
</protein>
<sequence>MSTYSARSGKLSFKGTSSDPAKISKKRKRKHADATNAAASSSSSTGALPNEGWVVLSNIDHLTGPCLVLFPDSEPPSALYHPSDTDHVVARPTDGGDQFFATSYEPTDVHQVFVATKLPGSSAGEPRWSLKTAEGRYLGANKHGVVSCAVTAVGATEEWNPVLVPDTNRVAFQSVWGQYLQIVRPTDPQSVWQLRADAKDISFCSSFLVKVQAQAVHAANKRQRRVKDRVEVLDDNDNPVDPNLT</sequence>
<reference evidence="5 6" key="1">
    <citation type="submission" date="2009-11" db="EMBL/GenBank/DDBJ databases">
        <title>Annotation of Allomyces macrogynus ATCC 38327.</title>
        <authorList>
            <consortium name="The Broad Institute Genome Sequencing Platform"/>
            <person name="Russ C."/>
            <person name="Cuomo C."/>
            <person name="Burger G."/>
            <person name="Gray M.W."/>
            <person name="Holland P.W.H."/>
            <person name="King N."/>
            <person name="Lang F.B.F."/>
            <person name="Roger A.J."/>
            <person name="Ruiz-Trillo I."/>
            <person name="Young S.K."/>
            <person name="Zeng Q."/>
            <person name="Gargeya S."/>
            <person name="Fitzgerald M."/>
            <person name="Haas B."/>
            <person name="Abouelleil A."/>
            <person name="Alvarado L."/>
            <person name="Arachchi H.M."/>
            <person name="Berlin A."/>
            <person name="Chapman S.B."/>
            <person name="Gearin G."/>
            <person name="Goldberg J."/>
            <person name="Griggs A."/>
            <person name="Gujja S."/>
            <person name="Hansen M."/>
            <person name="Heiman D."/>
            <person name="Howarth C."/>
            <person name="Larimer J."/>
            <person name="Lui A."/>
            <person name="MacDonald P.J.P."/>
            <person name="McCowen C."/>
            <person name="Montmayeur A."/>
            <person name="Murphy C."/>
            <person name="Neiman D."/>
            <person name="Pearson M."/>
            <person name="Priest M."/>
            <person name="Roberts A."/>
            <person name="Saif S."/>
            <person name="Shea T."/>
            <person name="Sisk P."/>
            <person name="Stolte C."/>
            <person name="Sykes S."/>
            <person name="Wortman J."/>
            <person name="Nusbaum C."/>
            <person name="Birren B."/>
        </authorList>
    </citation>
    <scope>NUCLEOTIDE SEQUENCE [LARGE SCALE GENOMIC DNA]</scope>
    <source>
        <strain evidence="5 6">ATCC 38327</strain>
    </source>
</reference>
<comment type="similarity">
    <text evidence="2">Belongs to the FRG1 family.</text>
</comment>
<gene>
    <name evidence="5" type="ORF">AMAG_07071</name>
</gene>
<accession>A0A0L0SFW2</accession>
<keyword evidence="3" id="KW-0539">Nucleus</keyword>
<dbReference type="OMA" id="ACDVNGK"/>
<keyword evidence="6" id="KW-1185">Reference proteome</keyword>
<dbReference type="InterPro" id="IPR010414">
    <property type="entry name" value="FRG1"/>
</dbReference>
<feature type="compositionally biased region" description="Low complexity" evidence="4">
    <location>
        <begin position="34"/>
        <end position="44"/>
    </location>
</feature>
<comment type="subcellular location">
    <subcellularLocation>
        <location evidence="1">Nucleus</location>
        <location evidence="1">Nucleolus</location>
    </subcellularLocation>
</comment>
<dbReference type="OrthoDB" id="5539371at2759"/>
<dbReference type="AlphaFoldDB" id="A0A0L0SFW2"/>
<evidence type="ECO:0000256" key="2">
    <source>
        <dbReference type="ARBA" id="ARBA00010878"/>
    </source>
</evidence>
<dbReference type="eggNOG" id="KOG3962">
    <property type="taxonomic scope" value="Eukaryota"/>
</dbReference>
<evidence type="ECO:0000256" key="1">
    <source>
        <dbReference type="ARBA" id="ARBA00004604"/>
    </source>
</evidence>
<dbReference type="Proteomes" id="UP000054350">
    <property type="component" value="Unassembled WGS sequence"/>
</dbReference>
<dbReference type="Gene3D" id="2.80.10.50">
    <property type="match status" value="1"/>
</dbReference>
<organism evidence="5 6">
    <name type="scientific">Allomyces macrogynus (strain ATCC 38327)</name>
    <name type="common">Allomyces javanicus var. macrogynus</name>
    <dbReference type="NCBI Taxonomy" id="578462"/>
    <lineage>
        <taxon>Eukaryota</taxon>
        <taxon>Fungi</taxon>
        <taxon>Fungi incertae sedis</taxon>
        <taxon>Blastocladiomycota</taxon>
        <taxon>Blastocladiomycetes</taxon>
        <taxon>Blastocladiales</taxon>
        <taxon>Blastocladiaceae</taxon>
        <taxon>Allomyces</taxon>
    </lineage>
</organism>
<evidence type="ECO:0000313" key="5">
    <source>
        <dbReference type="EMBL" id="KNE61334.1"/>
    </source>
</evidence>
<proteinExistence type="inferred from homology"/>
<dbReference type="STRING" id="578462.A0A0L0SFW2"/>
<dbReference type="Pfam" id="PF06229">
    <property type="entry name" value="FRG1"/>
    <property type="match status" value="1"/>
</dbReference>
<evidence type="ECO:0000256" key="3">
    <source>
        <dbReference type="ARBA" id="ARBA00023242"/>
    </source>
</evidence>
<dbReference type="VEuPathDB" id="FungiDB:AMAG_07071"/>
<reference evidence="6" key="2">
    <citation type="submission" date="2009-11" db="EMBL/GenBank/DDBJ databases">
        <title>The Genome Sequence of Allomyces macrogynus strain ATCC 38327.</title>
        <authorList>
            <consortium name="The Broad Institute Genome Sequencing Platform"/>
            <person name="Russ C."/>
            <person name="Cuomo C."/>
            <person name="Shea T."/>
            <person name="Young S.K."/>
            <person name="Zeng Q."/>
            <person name="Koehrsen M."/>
            <person name="Haas B."/>
            <person name="Borodovsky M."/>
            <person name="Guigo R."/>
            <person name="Alvarado L."/>
            <person name="Berlin A."/>
            <person name="Borenstein D."/>
            <person name="Chen Z."/>
            <person name="Engels R."/>
            <person name="Freedman E."/>
            <person name="Gellesch M."/>
            <person name="Goldberg J."/>
            <person name="Griggs A."/>
            <person name="Gujja S."/>
            <person name="Heiman D."/>
            <person name="Hepburn T."/>
            <person name="Howarth C."/>
            <person name="Jen D."/>
            <person name="Larson L."/>
            <person name="Lewis B."/>
            <person name="Mehta T."/>
            <person name="Park D."/>
            <person name="Pearson M."/>
            <person name="Roberts A."/>
            <person name="Saif S."/>
            <person name="Shenoy N."/>
            <person name="Sisk P."/>
            <person name="Stolte C."/>
            <person name="Sykes S."/>
            <person name="Walk T."/>
            <person name="White J."/>
            <person name="Yandava C."/>
            <person name="Burger G."/>
            <person name="Gray M.W."/>
            <person name="Holland P.W.H."/>
            <person name="King N."/>
            <person name="Lang F.B.F."/>
            <person name="Roger A.J."/>
            <person name="Ruiz-Trillo I."/>
            <person name="Lander E."/>
            <person name="Nusbaum C."/>
        </authorList>
    </citation>
    <scope>NUCLEOTIDE SEQUENCE [LARGE SCALE GENOMIC DNA]</scope>
    <source>
        <strain evidence="6">ATCC 38327</strain>
    </source>
</reference>
<dbReference type="GO" id="GO:0005730">
    <property type="term" value="C:nucleolus"/>
    <property type="evidence" value="ECO:0007669"/>
    <property type="project" value="UniProtKB-SubCell"/>
</dbReference>
<dbReference type="EMBL" id="GG745337">
    <property type="protein sequence ID" value="KNE61334.1"/>
    <property type="molecule type" value="Genomic_DNA"/>
</dbReference>
<feature type="region of interest" description="Disordered" evidence="4">
    <location>
        <begin position="1"/>
        <end position="46"/>
    </location>
</feature>
<evidence type="ECO:0000256" key="4">
    <source>
        <dbReference type="SAM" id="MobiDB-lite"/>
    </source>
</evidence>
<evidence type="ECO:0000313" key="6">
    <source>
        <dbReference type="Proteomes" id="UP000054350"/>
    </source>
</evidence>
<dbReference type="PANTHER" id="PTHR12928:SF0">
    <property type="entry name" value="FSHD REGION GENE 1"/>
    <property type="match status" value="1"/>
</dbReference>
<name>A0A0L0SFW2_ALLM3</name>
<dbReference type="SUPFAM" id="SSF50405">
    <property type="entry name" value="Actin-crosslinking proteins"/>
    <property type="match status" value="1"/>
</dbReference>
<dbReference type="CDD" id="cd23339">
    <property type="entry name" value="beta-trefoil_FSCN_fungal_FRG1-like"/>
    <property type="match status" value="1"/>
</dbReference>
<dbReference type="GO" id="GO:0051015">
    <property type="term" value="F:actin filament binding"/>
    <property type="evidence" value="ECO:0007669"/>
    <property type="project" value="TreeGrafter"/>
</dbReference>
<dbReference type="InterPro" id="IPR008999">
    <property type="entry name" value="Actin-crosslinking"/>
</dbReference>